<comment type="function">
    <text evidence="1">May be involved in transcriptional regulation.</text>
</comment>
<name>A0A1S3RTB9_SALSA</name>
<dbReference type="GeneID" id="106604650"/>
<dbReference type="FunFam" id="3.30.160.60:FF:001732">
    <property type="entry name" value="Zgc:162936"/>
    <property type="match status" value="1"/>
</dbReference>
<keyword evidence="6 12" id="KW-0863">Zinc-finger</keyword>
<comment type="similarity">
    <text evidence="3">Belongs to the krueppel C2H2-type zinc-finger protein family.</text>
</comment>
<evidence type="ECO:0000313" key="15">
    <source>
        <dbReference type="Proteomes" id="UP001652741"/>
    </source>
</evidence>
<evidence type="ECO:0000256" key="3">
    <source>
        <dbReference type="ARBA" id="ARBA00006991"/>
    </source>
</evidence>
<evidence type="ECO:0000256" key="4">
    <source>
        <dbReference type="ARBA" id="ARBA00022723"/>
    </source>
</evidence>
<evidence type="ECO:0000256" key="13">
    <source>
        <dbReference type="SAM" id="MobiDB-lite"/>
    </source>
</evidence>
<accession>A0A1S3RTB9</accession>
<feature type="compositionally biased region" description="Low complexity" evidence="13">
    <location>
        <begin position="217"/>
        <end position="229"/>
    </location>
</feature>
<keyword evidence="15" id="KW-1185">Reference proteome</keyword>
<dbReference type="SUPFAM" id="SSF57667">
    <property type="entry name" value="beta-beta-alpha zinc fingers"/>
    <property type="match status" value="2"/>
</dbReference>
<dbReference type="KEGG" id="sasa:106604650"/>
<evidence type="ECO:0000259" key="14">
    <source>
        <dbReference type="PROSITE" id="PS50157"/>
    </source>
</evidence>
<evidence type="ECO:0000256" key="10">
    <source>
        <dbReference type="ARBA" id="ARBA00023163"/>
    </source>
</evidence>
<evidence type="ECO:0000256" key="11">
    <source>
        <dbReference type="ARBA" id="ARBA00023242"/>
    </source>
</evidence>
<dbReference type="AlphaFoldDB" id="A0A1S3RTB9"/>
<dbReference type="FunFam" id="3.30.160.60:FF:000072">
    <property type="entry name" value="zinc finger protein 143 isoform X1"/>
    <property type="match status" value="1"/>
</dbReference>
<evidence type="ECO:0000256" key="6">
    <source>
        <dbReference type="ARBA" id="ARBA00022771"/>
    </source>
</evidence>
<keyword evidence="10" id="KW-0804">Transcription</keyword>
<dbReference type="GO" id="GO:0043565">
    <property type="term" value="F:sequence-specific DNA binding"/>
    <property type="evidence" value="ECO:0007669"/>
    <property type="project" value="UniProtKB-ARBA"/>
</dbReference>
<dbReference type="OrthoDB" id="8795640at2759"/>
<feature type="domain" description="C2H2-type" evidence="14">
    <location>
        <begin position="305"/>
        <end position="332"/>
    </location>
</feature>
<dbReference type="Proteomes" id="UP001652741">
    <property type="component" value="Chromosome ssa05"/>
</dbReference>
<dbReference type="GO" id="GO:0045893">
    <property type="term" value="P:positive regulation of DNA-templated transcription"/>
    <property type="evidence" value="ECO:0007669"/>
    <property type="project" value="UniProtKB-ARBA"/>
</dbReference>
<keyword evidence="11" id="KW-0539">Nucleus</keyword>
<evidence type="ECO:0000256" key="12">
    <source>
        <dbReference type="PROSITE-ProRule" id="PRU00042"/>
    </source>
</evidence>
<feature type="compositionally biased region" description="Basic and acidic residues" evidence="13">
    <location>
        <begin position="109"/>
        <end position="128"/>
    </location>
</feature>
<dbReference type="InterPro" id="IPR013087">
    <property type="entry name" value="Znf_C2H2_type"/>
</dbReference>
<evidence type="ECO:0000256" key="8">
    <source>
        <dbReference type="ARBA" id="ARBA00023015"/>
    </source>
</evidence>
<protein>
    <submittedName>
        <fullName evidence="16">Myeloid zinc finger 1 isoform X1</fullName>
    </submittedName>
</protein>
<evidence type="ECO:0000256" key="7">
    <source>
        <dbReference type="ARBA" id="ARBA00022833"/>
    </source>
</evidence>
<evidence type="ECO:0000256" key="5">
    <source>
        <dbReference type="ARBA" id="ARBA00022737"/>
    </source>
</evidence>
<keyword evidence="9" id="KW-0238">DNA-binding</keyword>
<dbReference type="InterPro" id="IPR050331">
    <property type="entry name" value="Zinc_finger"/>
</dbReference>
<feature type="domain" description="C2H2-type" evidence="14">
    <location>
        <begin position="361"/>
        <end position="389"/>
    </location>
</feature>
<feature type="domain" description="C2H2-type" evidence="14">
    <location>
        <begin position="333"/>
        <end position="360"/>
    </location>
</feature>
<dbReference type="Pfam" id="PF00096">
    <property type="entry name" value="zf-C2H2"/>
    <property type="match status" value="4"/>
</dbReference>
<feature type="compositionally biased region" description="Acidic residues" evidence="13">
    <location>
        <begin position="230"/>
        <end position="241"/>
    </location>
</feature>
<dbReference type="PROSITE" id="PS00028">
    <property type="entry name" value="ZINC_FINGER_C2H2_1"/>
    <property type="match status" value="3"/>
</dbReference>
<keyword evidence="5" id="KW-0677">Repeat</keyword>
<keyword evidence="7" id="KW-0862">Zinc</keyword>
<keyword evidence="4" id="KW-0479">Metal-binding</keyword>
<sequence length="420" mass="46867">MWMLLKDPPSWRKCVFHNSQLVHLKPEPLVMAWEMDSSHGPGSPQRVLPKTEHSEVKLVSRGQESIPTSCVKQERTELFVTNPEPQRPTHIKEEEYETTVTPLLLLTKQESEDKEIPDSKPMKLELHDPTSQSCTAQEEEKAELKKSGGVFHPKNSGLPKLQAPSQPSAAAGSSPVSKEEGETEPEVQEDQGPGDWLAPVEDDEALGESQRRRGFESASRSLSSILGSDLESDDKEGEEDPTWAPADPQTLQDDPDADIPALREASPLWHRKITSSSRGRGKRGREGGRGGVSSFPEPKKKPKNFSCQECGKAFMSRRDRERHVRTHSGEKPFPCPRCDKRFNDSGNMRKHMLIHSGERPHLCPDCGRGFSERGNLSRHRAHIHGSMPKSECEDCGKTYIEKGGLDRHIRSGACSATRKT</sequence>
<dbReference type="SMART" id="SM00355">
    <property type="entry name" value="ZnF_C2H2"/>
    <property type="match status" value="4"/>
</dbReference>
<dbReference type="FunFam" id="3.30.160.60:FF:000585">
    <property type="entry name" value="zinc finger protein 784"/>
    <property type="match status" value="1"/>
</dbReference>
<dbReference type="GO" id="GO:0005694">
    <property type="term" value="C:chromosome"/>
    <property type="evidence" value="ECO:0007669"/>
    <property type="project" value="UniProtKB-ARBA"/>
</dbReference>
<organism evidence="15 16">
    <name type="scientific">Salmo salar</name>
    <name type="common">Atlantic salmon</name>
    <dbReference type="NCBI Taxonomy" id="8030"/>
    <lineage>
        <taxon>Eukaryota</taxon>
        <taxon>Metazoa</taxon>
        <taxon>Chordata</taxon>
        <taxon>Craniata</taxon>
        <taxon>Vertebrata</taxon>
        <taxon>Euteleostomi</taxon>
        <taxon>Actinopterygii</taxon>
        <taxon>Neopterygii</taxon>
        <taxon>Teleostei</taxon>
        <taxon>Protacanthopterygii</taxon>
        <taxon>Salmoniformes</taxon>
        <taxon>Salmonidae</taxon>
        <taxon>Salmoninae</taxon>
        <taxon>Salmo</taxon>
    </lineage>
</organism>
<evidence type="ECO:0000256" key="2">
    <source>
        <dbReference type="ARBA" id="ARBA00004123"/>
    </source>
</evidence>
<comment type="subcellular location">
    <subcellularLocation>
        <location evidence="2">Nucleus</location>
    </subcellularLocation>
</comment>
<evidence type="ECO:0000256" key="1">
    <source>
        <dbReference type="ARBA" id="ARBA00003767"/>
    </source>
</evidence>
<feature type="compositionally biased region" description="Low complexity" evidence="13">
    <location>
        <begin position="162"/>
        <end position="175"/>
    </location>
</feature>
<dbReference type="Gene3D" id="3.30.160.60">
    <property type="entry name" value="Classic Zinc Finger"/>
    <property type="match status" value="3"/>
</dbReference>
<keyword evidence="8" id="KW-0805">Transcription regulation</keyword>
<dbReference type="PANTHER" id="PTHR16515">
    <property type="entry name" value="PR DOMAIN ZINC FINGER PROTEIN"/>
    <property type="match status" value="1"/>
</dbReference>
<feature type="region of interest" description="Disordered" evidence="13">
    <location>
        <begin position="106"/>
        <end position="307"/>
    </location>
</feature>
<proteinExistence type="inferred from homology"/>
<feature type="compositionally biased region" description="Basic residues" evidence="13">
    <location>
        <begin position="269"/>
        <end position="283"/>
    </location>
</feature>
<reference evidence="16" key="1">
    <citation type="submission" date="2025-08" db="UniProtKB">
        <authorList>
            <consortium name="RefSeq"/>
        </authorList>
    </citation>
    <scope>IDENTIFICATION</scope>
</reference>
<dbReference type="GO" id="GO:0005634">
    <property type="term" value="C:nucleus"/>
    <property type="evidence" value="ECO:0007669"/>
    <property type="project" value="UniProtKB-SubCell"/>
</dbReference>
<dbReference type="InterPro" id="IPR036236">
    <property type="entry name" value="Znf_C2H2_sf"/>
</dbReference>
<dbReference type="PANTHER" id="PTHR16515:SF66">
    <property type="entry name" value="C2H2-TYPE DOMAIN-CONTAINING PROTEIN"/>
    <property type="match status" value="1"/>
</dbReference>
<dbReference type="GO" id="GO:0008270">
    <property type="term" value="F:zinc ion binding"/>
    <property type="evidence" value="ECO:0007669"/>
    <property type="project" value="UniProtKB-KW"/>
</dbReference>
<evidence type="ECO:0000313" key="16">
    <source>
        <dbReference type="RefSeq" id="XP_014054979.1"/>
    </source>
</evidence>
<gene>
    <name evidence="16" type="primary">LOC106604650</name>
</gene>
<dbReference type="RefSeq" id="XP_014054979.1">
    <property type="nucleotide sequence ID" value="XM_014199504.2"/>
</dbReference>
<evidence type="ECO:0000256" key="9">
    <source>
        <dbReference type="ARBA" id="ARBA00023125"/>
    </source>
</evidence>
<dbReference type="PROSITE" id="PS50157">
    <property type="entry name" value="ZINC_FINGER_C2H2_2"/>
    <property type="match status" value="4"/>
</dbReference>
<feature type="domain" description="C2H2-type" evidence="14">
    <location>
        <begin position="390"/>
        <end position="419"/>
    </location>
</feature>